<keyword evidence="2" id="KW-1185">Reference proteome</keyword>
<organism evidence="1 2">
    <name type="scientific">Octopus vulgaris</name>
    <name type="common">Common octopus</name>
    <dbReference type="NCBI Taxonomy" id="6645"/>
    <lineage>
        <taxon>Eukaryota</taxon>
        <taxon>Metazoa</taxon>
        <taxon>Spiralia</taxon>
        <taxon>Lophotrochozoa</taxon>
        <taxon>Mollusca</taxon>
        <taxon>Cephalopoda</taxon>
        <taxon>Coleoidea</taxon>
        <taxon>Octopodiformes</taxon>
        <taxon>Octopoda</taxon>
        <taxon>Incirrata</taxon>
        <taxon>Octopodidae</taxon>
        <taxon>Octopus</taxon>
    </lineage>
</organism>
<reference evidence="1" key="1">
    <citation type="submission" date="2023-08" db="EMBL/GenBank/DDBJ databases">
        <authorList>
            <person name="Alioto T."/>
            <person name="Alioto T."/>
            <person name="Gomez Garrido J."/>
        </authorList>
    </citation>
    <scope>NUCLEOTIDE SEQUENCE</scope>
</reference>
<sequence length="144" mass="16358">MVKLAQDREISKMTVSTAMRQDLHMKSCMRKHCNILTICSQTIQAERSPRLLCHLKHGSGDVRIFVDEKKFMVDEVANRQNSRVMAYGPFQAPSARHSKNLASIMVVGAVTRDGKLMPPRFIEAGLKNQHSRVPQILRRFVALD</sequence>
<dbReference type="PANTHER" id="PTHR46068">
    <property type="entry name" value="PROTEIN CBG27172"/>
    <property type="match status" value="1"/>
</dbReference>
<accession>A0AA36AMU7</accession>
<dbReference type="Proteomes" id="UP001162480">
    <property type="component" value="Chromosome 3"/>
</dbReference>
<evidence type="ECO:0000313" key="2">
    <source>
        <dbReference type="Proteomes" id="UP001162480"/>
    </source>
</evidence>
<evidence type="ECO:0000313" key="1">
    <source>
        <dbReference type="EMBL" id="CAI9718914.1"/>
    </source>
</evidence>
<dbReference type="PANTHER" id="PTHR46068:SF1">
    <property type="entry name" value="TRANSPOSASE IS30-LIKE HTH DOMAIN-CONTAINING PROTEIN"/>
    <property type="match status" value="1"/>
</dbReference>
<dbReference type="EMBL" id="OX597816">
    <property type="protein sequence ID" value="CAI9718914.1"/>
    <property type="molecule type" value="Genomic_DNA"/>
</dbReference>
<proteinExistence type="predicted"/>
<name>A0AA36AMU7_OCTVU</name>
<gene>
    <name evidence="1" type="ORF">OCTVUL_1B011537</name>
</gene>
<protein>
    <submittedName>
        <fullName evidence="1">Uncharacterized protein</fullName>
    </submittedName>
</protein>
<dbReference type="AlphaFoldDB" id="A0AA36AMU7"/>